<dbReference type="PANTHER" id="PTHR30420">
    <property type="entry name" value="N-SUCCINYLARGININE DIHYDROLASE"/>
    <property type="match status" value="1"/>
</dbReference>
<organism evidence="4 5">
    <name type="scientific">Paraburkholderia polaris</name>
    <dbReference type="NCBI Taxonomy" id="2728848"/>
    <lineage>
        <taxon>Bacteria</taxon>
        <taxon>Pseudomonadati</taxon>
        <taxon>Pseudomonadota</taxon>
        <taxon>Betaproteobacteria</taxon>
        <taxon>Burkholderiales</taxon>
        <taxon>Burkholderiaceae</taxon>
        <taxon>Paraburkholderia</taxon>
    </lineage>
</organism>
<sequence length="370" mass="41034">MIVVRLGRPADVDALLALAEKAGPGMTTLKPDRIAQVARLERVQRTIEHTVALCEQGYLFVMEDTASQRVVGVSGLEVAVGMKQPFYTYRIDTNVHGSLALGTWRMSEKLSVSHDLTGATELCTLFLDPDFRGNGNGALLSKSRLMFVAEFRERFGEHICAEMRGHFDENGASPFWDALGAHFYGIGFHEADALIALGKKTFLAELMPRYPVYVDFLPKTARDCIGRTHVDTTPARRLLESEGFRLDKHIDIFEGGPVLQARIDTLRVMRDSRRYNVETSRSSTRRATAQQRFLVSTGSIEDFRVACLSTETEDDVLPLTREQAAALHVAPGALVRAMKLYPNETASSMTTALTSWPSDDVDRGCPVTHP</sequence>
<comment type="caution">
    <text evidence="4">The sequence shown here is derived from an EMBL/GenBank/DDBJ whole genome shotgun (WGS) entry which is preliminary data.</text>
</comment>
<dbReference type="Proteomes" id="UP000544134">
    <property type="component" value="Unassembled WGS sequence"/>
</dbReference>
<evidence type="ECO:0000256" key="2">
    <source>
        <dbReference type="ARBA" id="ARBA00022679"/>
    </source>
</evidence>
<dbReference type="EMBL" id="JABBGJ010000058">
    <property type="protein sequence ID" value="NMM03664.1"/>
    <property type="molecule type" value="Genomic_DNA"/>
</dbReference>
<evidence type="ECO:0000313" key="5">
    <source>
        <dbReference type="Proteomes" id="UP000544134"/>
    </source>
</evidence>
<dbReference type="SUPFAM" id="SSF55729">
    <property type="entry name" value="Acyl-CoA N-acyltransferases (Nat)"/>
    <property type="match status" value="1"/>
</dbReference>
<name>A0A848IUZ4_9BURK</name>
<keyword evidence="1" id="KW-0056">Arginine metabolism</keyword>
<dbReference type="NCBIfam" id="TIGR03243">
    <property type="entry name" value="arg_catab_AOST"/>
    <property type="match status" value="1"/>
</dbReference>
<gene>
    <name evidence="4" type="primary">astA</name>
    <name evidence="4" type="ORF">HHL24_38050</name>
</gene>
<dbReference type="InterPro" id="IPR007041">
    <property type="entry name" value="Arg_succinylTrfase_AstA/AruG"/>
</dbReference>
<dbReference type="PANTHER" id="PTHR30420:SF1">
    <property type="entry name" value="ARGININE N-SUCCINYLTRANSFERASE"/>
    <property type="match status" value="1"/>
</dbReference>
<dbReference type="GO" id="GO:0008791">
    <property type="term" value="F:arginine N-succinyltransferase activity"/>
    <property type="evidence" value="ECO:0007669"/>
    <property type="project" value="UniProtKB-EC"/>
</dbReference>
<dbReference type="RefSeq" id="WP_169490462.1">
    <property type="nucleotide sequence ID" value="NZ_JABBGJ010000058.1"/>
</dbReference>
<protein>
    <submittedName>
        <fullName evidence="4">Arginine N-succinyltransferase</fullName>
        <ecNumber evidence="4">2.3.1.109</ecNumber>
    </submittedName>
</protein>
<keyword evidence="5" id="KW-1185">Reference proteome</keyword>
<dbReference type="Pfam" id="PF04958">
    <property type="entry name" value="AstA"/>
    <property type="match status" value="1"/>
</dbReference>
<proteinExistence type="predicted"/>
<accession>A0A848IUZ4</accession>
<evidence type="ECO:0000256" key="1">
    <source>
        <dbReference type="ARBA" id="ARBA00022503"/>
    </source>
</evidence>
<dbReference type="NCBIfam" id="TIGR03244">
    <property type="entry name" value="arg_catab_AstA"/>
    <property type="match status" value="1"/>
</dbReference>
<keyword evidence="2 4" id="KW-0808">Transferase</keyword>
<keyword evidence="3 4" id="KW-0012">Acyltransferase</keyword>
<dbReference type="Gene3D" id="2.40.40.20">
    <property type="match status" value="1"/>
</dbReference>
<dbReference type="InterPro" id="IPR016181">
    <property type="entry name" value="Acyl_CoA_acyltransferase"/>
</dbReference>
<evidence type="ECO:0000313" key="4">
    <source>
        <dbReference type="EMBL" id="NMM03664.1"/>
    </source>
</evidence>
<reference evidence="4 5" key="1">
    <citation type="submission" date="2020-04" db="EMBL/GenBank/DDBJ databases">
        <title>Paraburkholderia sp. RP-4-7 isolated from soil.</title>
        <authorList>
            <person name="Dahal R.H."/>
        </authorList>
    </citation>
    <scope>NUCLEOTIDE SEQUENCE [LARGE SCALE GENOMIC DNA]</scope>
    <source>
        <strain evidence="4 5">RP-4-7</strain>
    </source>
</reference>
<evidence type="ECO:0000256" key="3">
    <source>
        <dbReference type="ARBA" id="ARBA00023315"/>
    </source>
</evidence>
<dbReference type="AlphaFoldDB" id="A0A848IUZ4"/>
<dbReference type="Gene3D" id="3.40.630.30">
    <property type="match status" value="1"/>
</dbReference>
<dbReference type="EC" id="2.3.1.109" evidence="4"/>
<dbReference type="GO" id="GO:0006527">
    <property type="term" value="P:L-arginine catabolic process"/>
    <property type="evidence" value="ECO:0007669"/>
    <property type="project" value="InterPro"/>
</dbReference>
<dbReference type="InterPro" id="IPR017650">
    <property type="entry name" value="Arginine_N-succinylTrfase"/>
</dbReference>